<gene>
    <name evidence="1" type="ORF">GCM10007907_12140</name>
</gene>
<dbReference type="Proteomes" id="UP001156706">
    <property type="component" value="Unassembled WGS sequence"/>
</dbReference>
<evidence type="ECO:0000313" key="1">
    <source>
        <dbReference type="EMBL" id="GLR12424.1"/>
    </source>
</evidence>
<reference evidence="2" key="1">
    <citation type="journal article" date="2019" name="Int. J. Syst. Evol. Microbiol.">
        <title>The Global Catalogue of Microorganisms (GCM) 10K type strain sequencing project: providing services to taxonomists for standard genome sequencing and annotation.</title>
        <authorList>
            <consortium name="The Broad Institute Genomics Platform"/>
            <consortium name="The Broad Institute Genome Sequencing Center for Infectious Disease"/>
            <person name="Wu L."/>
            <person name="Ma J."/>
        </authorList>
    </citation>
    <scope>NUCLEOTIDE SEQUENCE [LARGE SCALE GENOMIC DNA]</scope>
    <source>
        <strain evidence="2">NBRC 110044</strain>
    </source>
</reference>
<sequence>MRATSSSWKHLDPPATREQLGFEALFTDEEAERLMLGLVPEQMEDKWFIYYEDSWLRFHRSWTGVFIYGLRLEGSSDGVRVIDSWVNRNTEQYAAQDTDYDRKLVRFIIDAFLLKTPGTTFPMPPGNPAARPQRCATLFSRSRIPGE</sequence>
<keyword evidence="2" id="KW-1185">Reference proteome</keyword>
<name>A0ABQ5YEW4_9NEIS</name>
<organism evidence="1 2">
    <name type="scientific">Chitinimonas prasina</name>
    <dbReference type="NCBI Taxonomy" id="1434937"/>
    <lineage>
        <taxon>Bacteria</taxon>
        <taxon>Pseudomonadati</taxon>
        <taxon>Pseudomonadota</taxon>
        <taxon>Betaproteobacteria</taxon>
        <taxon>Neisseriales</taxon>
        <taxon>Chitinibacteraceae</taxon>
        <taxon>Chitinimonas</taxon>
    </lineage>
</organism>
<dbReference type="RefSeq" id="WP_284195546.1">
    <property type="nucleotide sequence ID" value="NZ_BSOG01000001.1"/>
</dbReference>
<dbReference type="EMBL" id="BSOG01000001">
    <property type="protein sequence ID" value="GLR12424.1"/>
    <property type="molecule type" value="Genomic_DNA"/>
</dbReference>
<accession>A0ABQ5YEW4</accession>
<comment type="caution">
    <text evidence="1">The sequence shown here is derived from an EMBL/GenBank/DDBJ whole genome shotgun (WGS) entry which is preliminary data.</text>
</comment>
<proteinExistence type="predicted"/>
<protein>
    <submittedName>
        <fullName evidence="1">Uncharacterized protein</fullName>
    </submittedName>
</protein>
<evidence type="ECO:0000313" key="2">
    <source>
        <dbReference type="Proteomes" id="UP001156706"/>
    </source>
</evidence>